<dbReference type="Gene3D" id="3.40.640.10">
    <property type="entry name" value="Type I PLP-dependent aspartate aminotransferase-like (Major domain)"/>
    <property type="match status" value="1"/>
</dbReference>
<evidence type="ECO:0000259" key="5">
    <source>
        <dbReference type="Pfam" id="PF00155"/>
    </source>
</evidence>
<proteinExistence type="inferred from homology"/>
<accession>A0ABY6Z174</accession>
<dbReference type="InterPro" id="IPR004839">
    <property type="entry name" value="Aminotransferase_I/II_large"/>
</dbReference>
<dbReference type="PANTHER" id="PTHR42832:SF3">
    <property type="entry name" value="L-GLUTAMINE--4-(METHYLSULFANYL)-2-OXOBUTANOATE AMINOTRANSFERASE"/>
    <property type="match status" value="1"/>
</dbReference>
<comment type="similarity">
    <text evidence="4">Belongs to the class-I pyridoxal-phosphate-dependent aminotransferase family.</text>
</comment>
<evidence type="ECO:0000313" key="6">
    <source>
        <dbReference type="EMBL" id="WAH36630.1"/>
    </source>
</evidence>
<dbReference type="PANTHER" id="PTHR42832">
    <property type="entry name" value="AMINO ACID AMINOTRANSFERASE"/>
    <property type="match status" value="1"/>
</dbReference>
<dbReference type="PROSITE" id="PS00105">
    <property type="entry name" value="AA_TRANSFER_CLASS_1"/>
    <property type="match status" value="1"/>
</dbReference>
<evidence type="ECO:0000256" key="2">
    <source>
        <dbReference type="ARBA" id="ARBA00022576"/>
    </source>
</evidence>
<dbReference type="EMBL" id="CP104064">
    <property type="protein sequence ID" value="WAH36630.1"/>
    <property type="molecule type" value="Genomic_DNA"/>
</dbReference>
<keyword evidence="3 4" id="KW-0808">Transferase</keyword>
<comment type="cofactor">
    <cofactor evidence="1 4">
        <name>pyridoxal 5'-phosphate</name>
        <dbReference type="ChEBI" id="CHEBI:597326"/>
    </cofactor>
</comment>
<protein>
    <recommendedName>
        <fullName evidence="4">Aminotransferase</fullName>
        <ecNumber evidence="4">2.6.1.-</ecNumber>
    </recommendedName>
</protein>
<name>A0ABY6Z174_9BACL</name>
<dbReference type="EC" id="2.6.1.-" evidence="4"/>
<dbReference type="Proteomes" id="UP001164803">
    <property type="component" value="Chromosome"/>
</dbReference>
<dbReference type="InterPro" id="IPR015424">
    <property type="entry name" value="PyrdxlP-dep_Trfase"/>
</dbReference>
<sequence>MIEQSIRLQQLEDGVFQELALEKRRIVASGRDVIDLSVGSPDLPPSPHVMEALAQGVTDPNAYGYAITGLAEFNEAVAQFYKRYHVNLDPGTEVLQLMGSQDGLSHLALSLINPGETVLLPDPGYPIYEASVRLAGGIPYPLPINEDTLHPNFSLIPDDVLQSARLMILNYPSNPTAGVATRSMFEEVVRVAQTYDIFVIHDFAYSEMVYDGLEAVSLLSIPGAKDIAVEFNSLSKTFNMAGCRVGYLVGNKAVIGHLRKLKSHIDYGIFLPIQHAAITALTTDHDFAGQRQIYTARRDALCDALTSYGWEVRKPAATMFVWAKTPNNRPSHAFAMELLREAGVAVTPGAAFGPRGEGHVRMALVTDAANLRAAAERIGQHLAAKVLG</sequence>
<keyword evidence="7" id="KW-1185">Reference proteome</keyword>
<dbReference type="InterPro" id="IPR015421">
    <property type="entry name" value="PyrdxlP-dep_Trfase_major"/>
</dbReference>
<gene>
    <name evidence="6" type="ORF">NZD86_21020</name>
</gene>
<dbReference type="Gene3D" id="3.90.1150.10">
    <property type="entry name" value="Aspartate Aminotransferase, domain 1"/>
    <property type="match status" value="1"/>
</dbReference>
<evidence type="ECO:0000256" key="4">
    <source>
        <dbReference type="RuleBase" id="RU000481"/>
    </source>
</evidence>
<evidence type="ECO:0000313" key="7">
    <source>
        <dbReference type="Proteomes" id="UP001164803"/>
    </source>
</evidence>
<organism evidence="6 7">
    <name type="scientific">Alicyclobacillus dauci</name>
    <dbReference type="NCBI Taxonomy" id="1475485"/>
    <lineage>
        <taxon>Bacteria</taxon>
        <taxon>Bacillati</taxon>
        <taxon>Bacillota</taxon>
        <taxon>Bacilli</taxon>
        <taxon>Bacillales</taxon>
        <taxon>Alicyclobacillaceae</taxon>
        <taxon>Alicyclobacillus</taxon>
    </lineage>
</organism>
<dbReference type="SUPFAM" id="SSF53383">
    <property type="entry name" value="PLP-dependent transferases"/>
    <property type="match status" value="1"/>
</dbReference>
<reference evidence="6" key="1">
    <citation type="submission" date="2022-08" db="EMBL/GenBank/DDBJ databases">
        <title>Alicyclobacillus dauci DSM2870, complete genome.</title>
        <authorList>
            <person name="Wang Q."/>
            <person name="Cai R."/>
            <person name="Wang Z."/>
        </authorList>
    </citation>
    <scope>NUCLEOTIDE SEQUENCE</scope>
    <source>
        <strain evidence="6">DSM 28700</strain>
    </source>
</reference>
<evidence type="ECO:0000256" key="3">
    <source>
        <dbReference type="ARBA" id="ARBA00022679"/>
    </source>
</evidence>
<dbReference type="InterPro" id="IPR050881">
    <property type="entry name" value="LL-DAP_aminotransferase"/>
</dbReference>
<feature type="domain" description="Aminotransferase class I/classII large" evidence="5">
    <location>
        <begin position="32"/>
        <end position="378"/>
    </location>
</feature>
<dbReference type="RefSeq" id="WP_268043990.1">
    <property type="nucleotide sequence ID" value="NZ_CP104064.1"/>
</dbReference>
<keyword evidence="2 4" id="KW-0032">Aminotransferase</keyword>
<dbReference type="Pfam" id="PF00155">
    <property type="entry name" value="Aminotran_1_2"/>
    <property type="match status" value="1"/>
</dbReference>
<dbReference type="GO" id="GO:0008483">
    <property type="term" value="F:transaminase activity"/>
    <property type="evidence" value="ECO:0007669"/>
    <property type="project" value="UniProtKB-KW"/>
</dbReference>
<evidence type="ECO:0000256" key="1">
    <source>
        <dbReference type="ARBA" id="ARBA00001933"/>
    </source>
</evidence>
<dbReference type="InterPro" id="IPR015422">
    <property type="entry name" value="PyrdxlP-dep_Trfase_small"/>
</dbReference>
<dbReference type="InterPro" id="IPR004838">
    <property type="entry name" value="NHTrfase_class1_PyrdxlP-BS"/>
</dbReference>
<dbReference type="CDD" id="cd00609">
    <property type="entry name" value="AAT_like"/>
    <property type="match status" value="1"/>
</dbReference>